<evidence type="ECO:0000313" key="3">
    <source>
        <dbReference type="EMBL" id="KAK7546197.1"/>
    </source>
</evidence>
<proteinExistence type="predicted"/>
<feature type="region of interest" description="Disordered" evidence="1">
    <location>
        <begin position="1"/>
        <end position="52"/>
    </location>
</feature>
<gene>
    <name evidence="3" type="ORF">IWX46DRAFT_657063</name>
</gene>
<accession>A0ABR1MCZ9</accession>
<feature type="compositionally biased region" description="Gly residues" evidence="1">
    <location>
        <begin position="341"/>
        <end position="372"/>
    </location>
</feature>
<comment type="caution">
    <text evidence="3">The sequence shown here is derived from an EMBL/GenBank/DDBJ whole genome shotgun (WGS) entry which is preliminary data.</text>
</comment>
<dbReference type="EMBL" id="JBBPDW010000015">
    <property type="protein sequence ID" value="KAK7546197.1"/>
    <property type="molecule type" value="Genomic_DNA"/>
</dbReference>
<protein>
    <submittedName>
        <fullName evidence="3">WLM domain-containing protein</fullName>
    </submittedName>
</protein>
<organism evidence="3 4">
    <name type="scientific">Phyllosticta citricarpa</name>
    <dbReference type="NCBI Taxonomy" id="55181"/>
    <lineage>
        <taxon>Eukaryota</taxon>
        <taxon>Fungi</taxon>
        <taxon>Dikarya</taxon>
        <taxon>Ascomycota</taxon>
        <taxon>Pezizomycotina</taxon>
        <taxon>Dothideomycetes</taxon>
        <taxon>Dothideomycetes incertae sedis</taxon>
        <taxon>Botryosphaeriales</taxon>
        <taxon>Phyllostictaceae</taxon>
        <taxon>Phyllosticta</taxon>
    </lineage>
</organism>
<dbReference type="PANTHER" id="PTHR47795:SF1">
    <property type="entry name" value="DNA-DEPENDENT METALLOPROTEASE WSS1 HOMOLOG 2"/>
    <property type="match status" value="1"/>
</dbReference>
<keyword evidence="4" id="KW-1185">Reference proteome</keyword>
<dbReference type="Proteomes" id="UP001365128">
    <property type="component" value="Unassembled WGS sequence"/>
</dbReference>
<feature type="region of interest" description="Disordered" evidence="1">
    <location>
        <begin position="311"/>
        <end position="408"/>
    </location>
</feature>
<reference evidence="3 4" key="1">
    <citation type="submission" date="2024-04" db="EMBL/GenBank/DDBJ databases">
        <title>Phyllosticta paracitricarpa is synonymous to the EU quarantine fungus P. citricarpa based on phylogenomic analyses.</title>
        <authorList>
            <consortium name="Lawrence Berkeley National Laboratory"/>
            <person name="Van Ingen-Buijs V.A."/>
            <person name="Van Westerhoven A.C."/>
            <person name="Haridas S."/>
            <person name="Skiadas P."/>
            <person name="Martin F."/>
            <person name="Groenewald J.Z."/>
            <person name="Crous P.W."/>
            <person name="Seidl M.F."/>
        </authorList>
    </citation>
    <scope>NUCLEOTIDE SEQUENCE [LARGE SCALE GENOMIC DNA]</scope>
    <source>
        <strain evidence="3 4">CBS 122670</strain>
    </source>
</reference>
<dbReference type="Pfam" id="PF08325">
    <property type="entry name" value="WLM"/>
    <property type="match status" value="1"/>
</dbReference>
<dbReference type="InterPro" id="IPR013536">
    <property type="entry name" value="WLM_dom"/>
</dbReference>
<evidence type="ECO:0000256" key="1">
    <source>
        <dbReference type="SAM" id="MobiDB-lite"/>
    </source>
</evidence>
<dbReference type="PROSITE" id="PS51397">
    <property type="entry name" value="WLM"/>
    <property type="match status" value="1"/>
</dbReference>
<dbReference type="PANTHER" id="PTHR47795">
    <property type="entry name" value="UBIQUITIN AND WLM DOMAIN-CONTAINING METALLOPROTEASE SPCC1442.07C"/>
    <property type="match status" value="1"/>
</dbReference>
<feature type="domain" description="WLM" evidence="2">
    <location>
        <begin position="177"/>
        <end position="398"/>
    </location>
</feature>
<name>A0ABR1MCZ9_9PEZI</name>
<sequence length="408" mass="43609">MASNAEDPSTPEHQTTSPTQAAPSNDDQIDLTNDAHDEASTTNDTPLYHPEPTASSIALTLTHHGTKHTLYFAPSATLSDLSSTISSHPSFQLPPTHQKLLISPKPGLIKPPFSAATIAAFPLSSLTSRKIQLLGHAPAAIASLQNAVTAGTTAHAARSNRAYPIAPATPAPTRNRTAQNDTTYSFAAIRPLAHLPRPERSAALLQRLAADAGIRATMQSHEFRVGLLTEMDPAAHTTHDSRTLGLNRNRGEIIELRLRTDAYDGYRDYKTIRRTLCHELAHNVWGEHDGNFWALCREIEAEVERKDWRRGGRRVGGRDGDDVFEPPVDPEMRGDAVDHGGWTGGTFVLGGGESGTLTGGSSSSGGGGGGAVGRAAAPGADPVSRREMMARAAEERAKRASQEKEGKK</sequence>
<evidence type="ECO:0000259" key="2">
    <source>
        <dbReference type="PROSITE" id="PS51397"/>
    </source>
</evidence>
<feature type="compositionally biased region" description="Basic and acidic residues" evidence="1">
    <location>
        <begin position="383"/>
        <end position="408"/>
    </location>
</feature>
<evidence type="ECO:0000313" key="4">
    <source>
        <dbReference type="Proteomes" id="UP001365128"/>
    </source>
</evidence>
<feature type="compositionally biased region" description="Basic and acidic residues" evidence="1">
    <location>
        <begin position="311"/>
        <end position="321"/>
    </location>
</feature>
<feature type="compositionally biased region" description="Polar residues" evidence="1">
    <location>
        <begin position="1"/>
        <end position="26"/>
    </location>
</feature>